<keyword evidence="3" id="KW-1185">Reference proteome</keyword>
<comment type="caution">
    <text evidence="2">The sequence shown here is derived from an EMBL/GenBank/DDBJ whole genome shotgun (WGS) entry which is preliminary data.</text>
</comment>
<dbReference type="EMBL" id="JACHBS010000001">
    <property type="protein sequence ID" value="MBB5617881.1"/>
    <property type="molecule type" value="Genomic_DNA"/>
</dbReference>
<name>A0A840X6M2_9MICO</name>
<gene>
    <name evidence="2" type="ORF">BJ959_001377</name>
</gene>
<reference evidence="2 3" key="1">
    <citation type="submission" date="2020-08" db="EMBL/GenBank/DDBJ databases">
        <title>Sequencing the genomes of 1000 actinobacteria strains.</title>
        <authorList>
            <person name="Klenk H.-P."/>
        </authorList>
    </citation>
    <scope>NUCLEOTIDE SEQUENCE [LARGE SCALE GENOMIC DNA]</scope>
    <source>
        <strain evidence="2 3">DSM 23889</strain>
    </source>
</reference>
<organism evidence="2 3">
    <name type="scientific">Microcella frigidaquae</name>
    <dbReference type="NCBI Taxonomy" id="424758"/>
    <lineage>
        <taxon>Bacteria</taxon>
        <taxon>Bacillati</taxon>
        <taxon>Actinomycetota</taxon>
        <taxon>Actinomycetes</taxon>
        <taxon>Micrococcales</taxon>
        <taxon>Microbacteriaceae</taxon>
        <taxon>Microcella</taxon>
    </lineage>
</organism>
<feature type="compositionally biased region" description="Gly residues" evidence="1">
    <location>
        <begin position="91"/>
        <end position="100"/>
    </location>
</feature>
<accession>A0A840X6M2</accession>
<evidence type="ECO:0000256" key="1">
    <source>
        <dbReference type="SAM" id="MobiDB-lite"/>
    </source>
</evidence>
<dbReference type="OrthoDB" id="4981285at2"/>
<evidence type="ECO:0000313" key="2">
    <source>
        <dbReference type="EMBL" id="MBB5617881.1"/>
    </source>
</evidence>
<proteinExistence type="predicted"/>
<feature type="region of interest" description="Disordered" evidence="1">
    <location>
        <begin position="67"/>
        <end position="100"/>
    </location>
</feature>
<evidence type="ECO:0000313" key="3">
    <source>
        <dbReference type="Proteomes" id="UP000552883"/>
    </source>
</evidence>
<sequence length="100" mass="10737">MMPWWGWLVIATIAIPLGMLAQRRGWIDLRGDGRRGGTGAGLVGIGDEVFNPTRHEAALELDRQTAMPAPAPVPGDDHPGVPRIESDPEEGGGYRGSIRL</sequence>
<dbReference type="AlphaFoldDB" id="A0A840X6M2"/>
<dbReference type="RefSeq" id="WP_153981401.1">
    <property type="nucleotide sequence ID" value="NZ_BAAANZ010000005.1"/>
</dbReference>
<protein>
    <submittedName>
        <fullName evidence="2">Uncharacterized protein</fullName>
    </submittedName>
</protein>
<dbReference type="Proteomes" id="UP000552883">
    <property type="component" value="Unassembled WGS sequence"/>
</dbReference>
<feature type="compositionally biased region" description="Basic and acidic residues" evidence="1">
    <location>
        <begin position="75"/>
        <end position="86"/>
    </location>
</feature>